<sequence length="68" mass="7953">MKDLHQTYLWRWFRASGAANSNVINGMTTSEIDMWFPRLWAVQRRNVGYAFLSPQALMSMNVKVKCEV</sequence>
<evidence type="ECO:0000313" key="2">
    <source>
        <dbReference type="Proteomes" id="UP000299102"/>
    </source>
</evidence>
<dbReference type="AlphaFoldDB" id="A0A4C1WLA4"/>
<dbReference type="Proteomes" id="UP000299102">
    <property type="component" value="Unassembled WGS sequence"/>
</dbReference>
<accession>A0A4C1WLA4</accession>
<comment type="caution">
    <text evidence="1">The sequence shown here is derived from an EMBL/GenBank/DDBJ whole genome shotgun (WGS) entry which is preliminary data.</text>
</comment>
<keyword evidence="2" id="KW-1185">Reference proteome</keyword>
<name>A0A4C1WLA4_EUMVA</name>
<reference evidence="1 2" key="1">
    <citation type="journal article" date="2019" name="Commun. Biol.">
        <title>The bagworm genome reveals a unique fibroin gene that provides high tensile strength.</title>
        <authorList>
            <person name="Kono N."/>
            <person name="Nakamura H."/>
            <person name="Ohtoshi R."/>
            <person name="Tomita M."/>
            <person name="Numata K."/>
            <person name="Arakawa K."/>
        </authorList>
    </citation>
    <scope>NUCLEOTIDE SEQUENCE [LARGE SCALE GENOMIC DNA]</scope>
</reference>
<evidence type="ECO:0000313" key="1">
    <source>
        <dbReference type="EMBL" id="GBP52236.1"/>
    </source>
</evidence>
<dbReference type="EMBL" id="BGZK01000598">
    <property type="protein sequence ID" value="GBP52236.1"/>
    <property type="molecule type" value="Genomic_DNA"/>
</dbReference>
<proteinExistence type="predicted"/>
<gene>
    <name evidence="1" type="ORF">EVAR_83097_1</name>
</gene>
<protein>
    <submittedName>
        <fullName evidence="1">Uncharacterized protein</fullName>
    </submittedName>
</protein>
<organism evidence="1 2">
    <name type="scientific">Eumeta variegata</name>
    <name type="common">Bagworm moth</name>
    <name type="synonym">Eumeta japonica</name>
    <dbReference type="NCBI Taxonomy" id="151549"/>
    <lineage>
        <taxon>Eukaryota</taxon>
        <taxon>Metazoa</taxon>
        <taxon>Ecdysozoa</taxon>
        <taxon>Arthropoda</taxon>
        <taxon>Hexapoda</taxon>
        <taxon>Insecta</taxon>
        <taxon>Pterygota</taxon>
        <taxon>Neoptera</taxon>
        <taxon>Endopterygota</taxon>
        <taxon>Lepidoptera</taxon>
        <taxon>Glossata</taxon>
        <taxon>Ditrysia</taxon>
        <taxon>Tineoidea</taxon>
        <taxon>Psychidae</taxon>
        <taxon>Oiketicinae</taxon>
        <taxon>Eumeta</taxon>
    </lineage>
</organism>